<evidence type="ECO:0000313" key="3">
    <source>
        <dbReference type="Proteomes" id="UP000825051"/>
    </source>
</evidence>
<dbReference type="EMBL" id="CP080507">
    <property type="protein sequence ID" value="QYM79660.1"/>
    <property type="molecule type" value="Genomic_DNA"/>
</dbReference>
<dbReference type="Pfam" id="PF06044">
    <property type="entry name" value="DpnI"/>
    <property type="match status" value="1"/>
</dbReference>
<dbReference type="Gene3D" id="3.40.210.30">
    <property type="entry name" value="Dam replacing family, catalytic PD-(D/E)XK domain"/>
    <property type="match status" value="1"/>
</dbReference>
<dbReference type="AlphaFoldDB" id="A0A8F9XHS7"/>
<protein>
    <recommendedName>
        <fullName evidence="1">Dam-replacing protein HTH domain-containing protein</fullName>
    </recommendedName>
</protein>
<dbReference type="InterPro" id="IPR043025">
    <property type="entry name" value="DRP_PD-(D/E)XK_dom"/>
</dbReference>
<evidence type="ECO:0000259" key="1">
    <source>
        <dbReference type="Pfam" id="PF17726"/>
    </source>
</evidence>
<dbReference type="InterPro" id="IPR036388">
    <property type="entry name" value="WH-like_DNA-bd_sf"/>
</dbReference>
<dbReference type="Proteomes" id="UP000825051">
    <property type="component" value="Chromosome"/>
</dbReference>
<gene>
    <name evidence="2" type="ORF">K0B96_03305</name>
</gene>
<dbReference type="InterPro" id="IPR010324">
    <property type="entry name" value="DRP"/>
</dbReference>
<feature type="domain" description="Dam-replacing protein HTH" evidence="1">
    <location>
        <begin position="185"/>
        <end position="245"/>
    </location>
</feature>
<proteinExistence type="predicted"/>
<dbReference type="RefSeq" id="WP_220163840.1">
    <property type="nucleotide sequence ID" value="NZ_CP080507.1"/>
</dbReference>
<dbReference type="KEGG" id="ole:K0B96_03305"/>
<evidence type="ECO:0000313" key="2">
    <source>
        <dbReference type="EMBL" id="QYM79660.1"/>
    </source>
</evidence>
<sequence>MDLQLPVHHGAGYKSASQIARRITEPWGASNLFCCACTSDIIEQTPANTHVTDFLCPLCVERYQLKSQKTKIGRTILGSNYQRMVEAILHNRTPNFFLLNYELPAWFVRNLLLIPRFAISPAVVSPRRPLSSSARRHEWVGYTLNISLIPQAAKIDLVVDGAEIERTLVREKYARIARLANLPPDSRGWTLDVLRFVEQLPAIFRNDDVYGFEPELSALHPENRHVRDKLRQQLQVLRDRGLLAQKAGERGIWHKIS</sequence>
<dbReference type="Gene3D" id="1.10.10.10">
    <property type="entry name" value="Winged helix-like DNA-binding domain superfamily/Winged helix DNA-binding domain"/>
    <property type="match status" value="1"/>
</dbReference>
<name>A0A8F9XHS7_9BACT</name>
<keyword evidence="3" id="KW-1185">Reference proteome</keyword>
<dbReference type="Pfam" id="PF17726">
    <property type="entry name" value="DpnI_C"/>
    <property type="match status" value="1"/>
</dbReference>
<organism evidence="2 3">
    <name type="scientific">Horticoccus luteus</name>
    <dbReference type="NCBI Taxonomy" id="2862869"/>
    <lineage>
        <taxon>Bacteria</taxon>
        <taxon>Pseudomonadati</taxon>
        <taxon>Verrucomicrobiota</taxon>
        <taxon>Opitutia</taxon>
        <taxon>Opitutales</taxon>
        <taxon>Opitutaceae</taxon>
        <taxon>Horticoccus</taxon>
    </lineage>
</organism>
<dbReference type="InterPro" id="IPR041368">
    <property type="entry name" value="DRP_C"/>
</dbReference>
<reference evidence="2" key="1">
    <citation type="submission" date="2021-08" db="EMBL/GenBank/DDBJ databases">
        <title>Genome of a novel bacterium of the phylum Verrucomicrobia, Oleiharenicola sp. KSB-15.</title>
        <authorList>
            <person name="Chung J.-H."/>
            <person name="Ahn J.-H."/>
            <person name="Yoon Y."/>
            <person name="Kim D.-Y."/>
            <person name="An S.-H."/>
            <person name="Park I."/>
            <person name="Yeon J."/>
        </authorList>
    </citation>
    <scope>NUCLEOTIDE SEQUENCE</scope>
    <source>
        <strain evidence="2">KSB-15</strain>
    </source>
</reference>
<accession>A0A8F9XHS7</accession>